<dbReference type="EC" id="2.6.1.16" evidence="2"/>
<proteinExistence type="predicted"/>
<dbReference type="PANTHER" id="PTHR10937:SF0">
    <property type="entry name" value="GLUTAMINE--FRUCTOSE-6-PHOSPHATE TRANSAMINASE (ISOMERIZING)"/>
    <property type="match status" value="1"/>
</dbReference>
<sequence>MNGFIDEVCTQGKLFPEVYGFYCQAGAKKIEEVVNIFKEKGMKRIILTGMGSSLYAVDCIRSYLTEKGIPALSFSSFELSRFQFRHIDSETMIIAISQSGNSAEVIELVEKAKKVTTVVGIYNNEGSKLSTLADISLPIRAEKEVSITNKTYEFTMLILNILAHRLVGEDDTVFEKEIQLCADWIKDWVKNWRENTEAMYTFAQGIQLFDLLANNASLATARQLSLAYREGLHNCTAVWECADYAHGQYHSAKLGEVYLAQMFFPTFEKGTKEEKMFRFILEHGGKVMLYTASDVEAEEGVFVVKLPRVRESLMPLIESVAAETMLGMLLGPDWIKDH</sequence>
<evidence type="ECO:0000313" key="7">
    <source>
        <dbReference type="Proteomes" id="UP001652394"/>
    </source>
</evidence>
<dbReference type="Pfam" id="PF01380">
    <property type="entry name" value="SIS"/>
    <property type="match status" value="1"/>
</dbReference>
<gene>
    <name evidence="6" type="ORF">OCV51_07005</name>
</gene>
<dbReference type="CDD" id="cd05008">
    <property type="entry name" value="SIS_GlmS_GlmD_1"/>
    <property type="match status" value="1"/>
</dbReference>
<dbReference type="InterPro" id="IPR001347">
    <property type="entry name" value="SIS_dom"/>
</dbReference>
<dbReference type="Proteomes" id="UP001652394">
    <property type="component" value="Unassembled WGS sequence"/>
</dbReference>
<feature type="domain" description="SIS" evidence="5">
    <location>
        <begin position="33"/>
        <end position="172"/>
    </location>
</feature>
<evidence type="ECO:0000256" key="3">
    <source>
        <dbReference type="ARBA" id="ARBA00016090"/>
    </source>
</evidence>
<name>A0ABT2TAU2_9FIRM</name>
<dbReference type="InterPro" id="IPR035466">
    <property type="entry name" value="GlmS/AgaS_SIS"/>
</dbReference>
<dbReference type="InterPro" id="IPR046348">
    <property type="entry name" value="SIS_dom_sf"/>
</dbReference>
<organism evidence="6 7">
    <name type="scientific">Faecalicatena acetigenes</name>
    <dbReference type="NCBI Taxonomy" id="2981790"/>
    <lineage>
        <taxon>Bacteria</taxon>
        <taxon>Bacillati</taxon>
        <taxon>Bacillota</taxon>
        <taxon>Clostridia</taxon>
        <taxon>Lachnospirales</taxon>
        <taxon>Lachnospiraceae</taxon>
        <taxon>Faecalicatena</taxon>
    </lineage>
</organism>
<evidence type="ECO:0000256" key="4">
    <source>
        <dbReference type="ARBA" id="ARBA00022737"/>
    </source>
</evidence>
<dbReference type="EMBL" id="JAOQJX010000008">
    <property type="protein sequence ID" value="MCU6747403.1"/>
    <property type="molecule type" value="Genomic_DNA"/>
</dbReference>
<comment type="catalytic activity">
    <reaction evidence="1">
        <text>D-fructose 6-phosphate + L-glutamine = D-glucosamine 6-phosphate + L-glutamate</text>
        <dbReference type="Rhea" id="RHEA:13237"/>
        <dbReference type="ChEBI" id="CHEBI:29985"/>
        <dbReference type="ChEBI" id="CHEBI:58359"/>
        <dbReference type="ChEBI" id="CHEBI:58725"/>
        <dbReference type="ChEBI" id="CHEBI:61527"/>
        <dbReference type="EC" id="2.6.1.16"/>
    </reaction>
</comment>
<protein>
    <recommendedName>
        <fullName evidence="3">Glutamine--fructose-6-phosphate aminotransferase [isomerizing]</fullName>
        <ecNumber evidence="2">2.6.1.16</ecNumber>
    </recommendedName>
</protein>
<accession>A0ABT2TAU2</accession>
<comment type="caution">
    <text evidence="6">The sequence shown here is derived from an EMBL/GenBank/DDBJ whole genome shotgun (WGS) entry which is preliminary data.</text>
</comment>
<dbReference type="SUPFAM" id="SSF53697">
    <property type="entry name" value="SIS domain"/>
    <property type="match status" value="1"/>
</dbReference>
<dbReference type="PANTHER" id="PTHR10937">
    <property type="entry name" value="GLUCOSAMINE--FRUCTOSE-6-PHOSPHATE AMINOTRANSFERASE, ISOMERIZING"/>
    <property type="match status" value="1"/>
</dbReference>
<dbReference type="PROSITE" id="PS51464">
    <property type="entry name" value="SIS"/>
    <property type="match status" value="1"/>
</dbReference>
<evidence type="ECO:0000313" key="6">
    <source>
        <dbReference type="EMBL" id="MCU6747403.1"/>
    </source>
</evidence>
<evidence type="ECO:0000259" key="5">
    <source>
        <dbReference type="PROSITE" id="PS51464"/>
    </source>
</evidence>
<evidence type="ECO:0000256" key="1">
    <source>
        <dbReference type="ARBA" id="ARBA00001031"/>
    </source>
</evidence>
<dbReference type="Gene3D" id="3.40.50.10490">
    <property type="entry name" value="Glucose-6-phosphate isomerase like protein, domain 1"/>
    <property type="match status" value="1"/>
</dbReference>
<dbReference type="RefSeq" id="WP_059066757.1">
    <property type="nucleotide sequence ID" value="NZ_JAOQJX010000008.1"/>
</dbReference>
<keyword evidence="7" id="KW-1185">Reference proteome</keyword>
<reference evidence="6 7" key="1">
    <citation type="journal article" date="2021" name="ISME Commun">
        <title>Automated analysis of genomic sequences facilitates high-throughput and comprehensive description of bacteria.</title>
        <authorList>
            <person name="Hitch T.C.A."/>
        </authorList>
    </citation>
    <scope>NUCLEOTIDE SEQUENCE [LARGE SCALE GENOMIC DNA]</scope>
    <source>
        <strain evidence="6 7">H2_18</strain>
    </source>
</reference>
<evidence type="ECO:0000256" key="2">
    <source>
        <dbReference type="ARBA" id="ARBA00012916"/>
    </source>
</evidence>
<keyword evidence="4" id="KW-0677">Repeat</keyword>